<dbReference type="InterPro" id="IPR026847">
    <property type="entry name" value="VPS13"/>
</dbReference>
<dbReference type="Proteomes" id="UP000308365">
    <property type="component" value="Unassembled WGS sequence"/>
</dbReference>
<reference evidence="3" key="1">
    <citation type="journal article" date="2019" name="IScience">
        <title>Narwhal Genome Reveals Long-Term Low Genetic Diversity despite Current Large Abundance Size.</title>
        <authorList>
            <person name="Westbury M.V."/>
            <person name="Petersen B."/>
            <person name="Garde E."/>
            <person name="Heide-Jorgensen M.P."/>
            <person name="Lorenzen E.D."/>
        </authorList>
    </citation>
    <scope>NUCLEOTIDE SEQUENCE [LARGE SCALE GENOMIC DNA]</scope>
</reference>
<dbReference type="GO" id="GO:0045053">
    <property type="term" value="P:protein retention in Golgi apparatus"/>
    <property type="evidence" value="ECO:0007669"/>
    <property type="project" value="TreeGrafter"/>
</dbReference>
<dbReference type="PANTHER" id="PTHR16166:SF141">
    <property type="entry name" value="INTERMEMBRANE LIPID TRANSFER PROTEIN VPS13D"/>
    <property type="match status" value="1"/>
</dbReference>
<evidence type="ECO:0000313" key="3">
    <source>
        <dbReference type="Proteomes" id="UP000308365"/>
    </source>
</evidence>
<proteinExistence type="predicted"/>
<dbReference type="InterPro" id="IPR009543">
    <property type="entry name" value="VPS13_VAB"/>
</dbReference>
<evidence type="ECO:0000313" key="2">
    <source>
        <dbReference type="EMBL" id="TKC50995.1"/>
    </source>
</evidence>
<dbReference type="AlphaFoldDB" id="A0A4U1FLT1"/>
<accession>A0A4U1FLT1</accession>
<gene>
    <name evidence="2" type="ORF">EI555_003139</name>
</gene>
<feature type="domain" description="Vacuolar protein sorting-associated protein 13 VPS13 adaptor binding" evidence="1">
    <location>
        <begin position="1"/>
        <end position="130"/>
    </location>
</feature>
<dbReference type="GO" id="GO:0007005">
    <property type="term" value="P:mitochondrion organization"/>
    <property type="evidence" value="ECO:0007669"/>
    <property type="project" value="TreeGrafter"/>
</dbReference>
<comment type="caution">
    <text evidence="2">The sequence shown here is derived from an EMBL/GenBank/DDBJ whole genome shotgun (WGS) entry which is preliminary data.</text>
</comment>
<organism evidence="2 3">
    <name type="scientific">Monodon monoceros</name>
    <name type="common">Narwhal</name>
    <name type="synonym">Ceratodon monodon</name>
    <dbReference type="NCBI Taxonomy" id="40151"/>
    <lineage>
        <taxon>Eukaryota</taxon>
        <taxon>Metazoa</taxon>
        <taxon>Chordata</taxon>
        <taxon>Craniata</taxon>
        <taxon>Vertebrata</taxon>
        <taxon>Euteleostomi</taxon>
        <taxon>Mammalia</taxon>
        <taxon>Eutheria</taxon>
        <taxon>Laurasiatheria</taxon>
        <taxon>Artiodactyla</taxon>
        <taxon>Whippomorpha</taxon>
        <taxon>Cetacea</taxon>
        <taxon>Odontoceti</taxon>
        <taxon>Monodontidae</taxon>
        <taxon>Monodon</taxon>
    </lineage>
</organism>
<evidence type="ECO:0000259" key="1">
    <source>
        <dbReference type="Pfam" id="PF25036"/>
    </source>
</evidence>
<sequence>MVIFAPRYLLDNKSSHKLAFAQREFARGQGTANPEGYISTLPGSSVVFHWPRNDYDQLLCVRLMDVPNCIWSGGFEVNKNNSFHINMRDTLGKCFFLRVEITLRGATYRISFSDTDQLPPPFRIDNFSKVSRGVESQFGCFICGKVEYILPLR</sequence>
<dbReference type="Pfam" id="PF25036">
    <property type="entry name" value="VPS13_VAB"/>
    <property type="match status" value="1"/>
</dbReference>
<dbReference type="PANTHER" id="PTHR16166">
    <property type="entry name" value="VACUOLAR PROTEIN SORTING-ASSOCIATED PROTEIN VPS13"/>
    <property type="match status" value="1"/>
</dbReference>
<dbReference type="GO" id="GO:0006623">
    <property type="term" value="P:protein targeting to vacuole"/>
    <property type="evidence" value="ECO:0007669"/>
    <property type="project" value="TreeGrafter"/>
</dbReference>
<dbReference type="EMBL" id="RWIC01000062">
    <property type="protein sequence ID" value="TKC50995.1"/>
    <property type="molecule type" value="Genomic_DNA"/>
</dbReference>
<name>A0A4U1FLT1_MONMO</name>
<protein>
    <recommendedName>
        <fullName evidence="1">Vacuolar protein sorting-associated protein 13 VPS13 adaptor binding domain-containing protein</fullName>
    </recommendedName>
</protein>